<reference evidence="3" key="1">
    <citation type="journal article" date="2019" name="Int. J. Syst. Evol. Microbiol.">
        <title>The Global Catalogue of Microorganisms (GCM) 10K type strain sequencing project: providing services to taxonomists for standard genome sequencing and annotation.</title>
        <authorList>
            <consortium name="The Broad Institute Genomics Platform"/>
            <consortium name="The Broad Institute Genome Sequencing Center for Infectious Disease"/>
            <person name="Wu L."/>
            <person name="Ma J."/>
        </authorList>
    </citation>
    <scope>NUCLEOTIDE SEQUENCE [LARGE SCALE GENOMIC DNA]</scope>
    <source>
        <strain evidence="3">NBRC 102146</strain>
    </source>
</reference>
<evidence type="ECO:0008006" key="4">
    <source>
        <dbReference type="Google" id="ProtNLM"/>
    </source>
</evidence>
<dbReference type="EMBL" id="BSOO01000017">
    <property type="protein sequence ID" value="GLR48014.1"/>
    <property type="molecule type" value="Genomic_DNA"/>
</dbReference>
<dbReference type="Proteomes" id="UP001156703">
    <property type="component" value="Unassembled WGS sequence"/>
</dbReference>
<feature type="transmembrane region" description="Helical" evidence="1">
    <location>
        <begin position="53"/>
        <end position="71"/>
    </location>
</feature>
<organism evidence="2 3">
    <name type="scientific">Sphingomonas astaxanthinifaciens DSM 22298</name>
    <dbReference type="NCBI Taxonomy" id="1123267"/>
    <lineage>
        <taxon>Bacteria</taxon>
        <taxon>Pseudomonadati</taxon>
        <taxon>Pseudomonadota</taxon>
        <taxon>Alphaproteobacteria</taxon>
        <taxon>Sphingomonadales</taxon>
        <taxon>Sphingomonadaceae</taxon>
        <taxon>Sphingomonas</taxon>
    </lineage>
</organism>
<keyword evidence="1" id="KW-0472">Membrane</keyword>
<protein>
    <recommendedName>
        <fullName evidence="4">Competence protein ComEC</fullName>
    </recommendedName>
</protein>
<keyword evidence="1" id="KW-1133">Transmembrane helix</keyword>
<evidence type="ECO:0000313" key="2">
    <source>
        <dbReference type="EMBL" id="GLR48014.1"/>
    </source>
</evidence>
<sequence>MPLEAVALLLDAIGIGGPVWALTGWAIGLLLGLAHEVADTPGAVAMLPQMPRLAFALIVLGGLWCCLWQRPWRRWGLVPMAAGMLLTLAAPLPDLLVTGDGKHLAVIDRDGKPWLLRDRAGDFVRSMMAENAGFDGDPPPLAAYPKARCSWDSCVADLGSSGRTLLALRSGQRVDWTELVRACAAADILVSDRRLPRACKARWLTLDPPRLAETGGLAIHSGEGRVETVAERLGKLPWAVP</sequence>
<comment type="caution">
    <text evidence="2">The sequence shown here is derived from an EMBL/GenBank/DDBJ whole genome shotgun (WGS) entry which is preliminary data.</text>
</comment>
<feature type="transmembrane region" description="Helical" evidence="1">
    <location>
        <begin position="77"/>
        <end position="97"/>
    </location>
</feature>
<name>A0ABQ5Z5E8_9SPHN</name>
<gene>
    <name evidence="2" type="ORF">GCM10007925_17270</name>
</gene>
<keyword evidence="1" id="KW-0812">Transmembrane</keyword>
<evidence type="ECO:0000313" key="3">
    <source>
        <dbReference type="Proteomes" id="UP001156703"/>
    </source>
</evidence>
<keyword evidence="3" id="KW-1185">Reference proteome</keyword>
<evidence type="ECO:0000256" key="1">
    <source>
        <dbReference type="SAM" id="Phobius"/>
    </source>
</evidence>
<feature type="transmembrane region" description="Helical" evidence="1">
    <location>
        <begin position="12"/>
        <end position="33"/>
    </location>
</feature>
<proteinExistence type="predicted"/>
<accession>A0ABQ5Z5E8</accession>